<evidence type="ECO:0000256" key="7">
    <source>
        <dbReference type="SAM" id="Phobius"/>
    </source>
</evidence>
<proteinExistence type="predicted"/>
<keyword evidence="2" id="KW-0132">Cell division</keyword>
<evidence type="ECO:0000313" key="8">
    <source>
        <dbReference type="EMBL" id="GES02067.1"/>
    </source>
</evidence>
<evidence type="ECO:0000256" key="3">
    <source>
        <dbReference type="ARBA" id="ARBA00022692"/>
    </source>
</evidence>
<dbReference type="GO" id="GO:0051301">
    <property type="term" value="P:cell division"/>
    <property type="evidence" value="ECO:0007669"/>
    <property type="project" value="UniProtKB-KW"/>
</dbReference>
<evidence type="ECO:0000256" key="5">
    <source>
        <dbReference type="ARBA" id="ARBA00023136"/>
    </source>
</evidence>
<evidence type="ECO:0000313" key="9">
    <source>
        <dbReference type="Proteomes" id="UP000334990"/>
    </source>
</evidence>
<dbReference type="AlphaFoldDB" id="A0A5M3VYW5"/>
<feature type="transmembrane region" description="Helical" evidence="7">
    <location>
        <begin position="7"/>
        <end position="29"/>
    </location>
</feature>
<accession>A0A5M3VYW5</accession>
<keyword evidence="3 7" id="KW-0812">Transmembrane</keyword>
<keyword evidence="5 7" id="KW-0472">Membrane</keyword>
<dbReference type="Pfam" id="PF06781">
    <property type="entry name" value="CrgA"/>
    <property type="match status" value="1"/>
</dbReference>
<feature type="transmembrane region" description="Helical" evidence="7">
    <location>
        <begin position="41"/>
        <end position="67"/>
    </location>
</feature>
<dbReference type="Proteomes" id="UP000334990">
    <property type="component" value="Unassembled WGS sequence"/>
</dbReference>
<dbReference type="InterPro" id="IPR009619">
    <property type="entry name" value="CrgA"/>
</dbReference>
<keyword evidence="6" id="KW-0131">Cell cycle</keyword>
<comment type="caution">
    <text evidence="8">The sequence shown here is derived from an EMBL/GenBank/DDBJ whole genome shotgun (WGS) entry which is preliminary data.</text>
</comment>
<dbReference type="EMBL" id="BLAD01000055">
    <property type="protein sequence ID" value="GES02067.1"/>
    <property type="molecule type" value="Genomic_DNA"/>
</dbReference>
<protein>
    <submittedName>
        <fullName evidence="8">Uncharacterized protein</fullName>
    </submittedName>
</protein>
<evidence type="ECO:0000256" key="2">
    <source>
        <dbReference type="ARBA" id="ARBA00022618"/>
    </source>
</evidence>
<organism evidence="8 9">
    <name type="scientific">Acrocarpospora corrugata</name>
    <dbReference type="NCBI Taxonomy" id="35763"/>
    <lineage>
        <taxon>Bacteria</taxon>
        <taxon>Bacillati</taxon>
        <taxon>Actinomycetota</taxon>
        <taxon>Actinomycetes</taxon>
        <taxon>Streptosporangiales</taxon>
        <taxon>Streptosporangiaceae</taxon>
        <taxon>Acrocarpospora</taxon>
    </lineage>
</organism>
<reference evidence="8 9" key="1">
    <citation type="submission" date="2019-10" db="EMBL/GenBank/DDBJ databases">
        <title>Whole genome shotgun sequence of Acrocarpospora corrugata NBRC 13972.</title>
        <authorList>
            <person name="Ichikawa N."/>
            <person name="Kimura A."/>
            <person name="Kitahashi Y."/>
            <person name="Komaki H."/>
            <person name="Oguchi A."/>
        </authorList>
    </citation>
    <scope>NUCLEOTIDE SEQUENCE [LARGE SCALE GENOMIC DNA]</scope>
    <source>
        <strain evidence="8 9">NBRC 13972</strain>
    </source>
</reference>
<gene>
    <name evidence="8" type="ORF">Acor_41320</name>
</gene>
<dbReference type="RefSeq" id="WP_170317012.1">
    <property type="nucleotide sequence ID" value="NZ_BAAABN010000034.1"/>
</dbReference>
<keyword evidence="9" id="KW-1185">Reference proteome</keyword>
<sequence length="70" mass="7748">MNSSRRWLVIATMSSWVIGLLWMVVLYVAPETPVISALGNLNLLIARLLLTLGAVFVVALLITTLVARRR</sequence>
<keyword evidence="1" id="KW-1003">Cell membrane</keyword>
<evidence type="ECO:0000256" key="4">
    <source>
        <dbReference type="ARBA" id="ARBA00022989"/>
    </source>
</evidence>
<keyword evidence="4 7" id="KW-1133">Transmembrane helix</keyword>
<evidence type="ECO:0000256" key="1">
    <source>
        <dbReference type="ARBA" id="ARBA00022475"/>
    </source>
</evidence>
<name>A0A5M3VYW5_9ACTN</name>
<evidence type="ECO:0000256" key="6">
    <source>
        <dbReference type="ARBA" id="ARBA00023306"/>
    </source>
</evidence>